<dbReference type="EMBL" id="JYMX02000008">
    <property type="protein sequence ID" value="MCW3712130.1"/>
    <property type="molecule type" value="Genomic_DNA"/>
</dbReference>
<reference evidence="1 2" key="1">
    <citation type="journal article" date="2017" name="Front. Microbiol.">
        <title>Genomics reveals a unique clone of Burkholderia cenocepacia harbouring an actively excising novel genomic island.</title>
        <authorList>
            <person name="Patil P."/>
            <person name="Mali S."/>
            <person name="Midha S."/>
            <person name="Gautam V."/>
            <person name="Dash L."/>
            <person name="Kumar S."/>
            <person name="Shastri J."/>
            <person name="Singhal L."/>
            <person name="Patil P.B."/>
        </authorList>
    </citation>
    <scope>NUCLEOTIDE SEQUENCE [LARGE SCALE GENOMIC DNA]</scope>
    <source>
        <strain evidence="1 2">BC-19</strain>
    </source>
</reference>
<evidence type="ECO:0000313" key="1">
    <source>
        <dbReference type="EMBL" id="MCW3712130.1"/>
    </source>
</evidence>
<gene>
    <name evidence="1" type="ORF">UE95_012610</name>
</gene>
<dbReference type="AlphaFoldDB" id="A0ABD4UCR8"/>
<dbReference type="Proteomes" id="UP000191686">
    <property type="component" value="Unassembled WGS sequence"/>
</dbReference>
<reference evidence="1 2" key="2">
    <citation type="journal article" date="2017" name="Front. Microbiol.">
        <title>Genomics Reveals a Unique Clone of Burkholderia cenocepacia Harboring an Actively Excising Novel Genomic Island.</title>
        <authorList>
            <person name="Patil P.P."/>
            <person name="Mali S."/>
            <person name="Midha S."/>
            <person name="Gautam V."/>
            <person name="Dash L."/>
            <person name="Kumar S."/>
            <person name="Shastri J."/>
            <person name="Singhal L."/>
            <person name="Patil P.B."/>
        </authorList>
    </citation>
    <scope>NUCLEOTIDE SEQUENCE [LARGE SCALE GENOMIC DNA]</scope>
    <source>
        <strain evidence="1 2">BC-19</strain>
    </source>
</reference>
<organism evidence="1 2">
    <name type="scientific">Burkholderia cenocepacia</name>
    <dbReference type="NCBI Taxonomy" id="95486"/>
    <lineage>
        <taxon>Bacteria</taxon>
        <taxon>Pseudomonadati</taxon>
        <taxon>Pseudomonadota</taxon>
        <taxon>Betaproteobacteria</taxon>
        <taxon>Burkholderiales</taxon>
        <taxon>Burkholderiaceae</taxon>
        <taxon>Burkholderia</taxon>
        <taxon>Burkholderia cepacia complex</taxon>
    </lineage>
</organism>
<protein>
    <submittedName>
        <fullName evidence="1">Uncharacterized protein</fullName>
    </submittedName>
</protein>
<comment type="caution">
    <text evidence="1">The sequence shown here is derived from an EMBL/GenBank/DDBJ whole genome shotgun (WGS) entry which is preliminary data.</text>
</comment>
<proteinExistence type="predicted"/>
<evidence type="ECO:0000313" key="2">
    <source>
        <dbReference type="Proteomes" id="UP000191686"/>
    </source>
</evidence>
<name>A0ABD4UCR8_9BURK</name>
<accession>A0ABD4UCR8</accession>
<sequence>MTPKQKHEQITKLLEGTNLIYGKFCGSKCYGLAYEDKNNSHFVSSWTEYTVATNLDMFIMVLDSINLPAVEERLKQRAKN</sequence>
<dbReference type="RefSeq" id="WP_143262426.1">
    <property type="nucleotide sequence ID" value="NZ_JYMX02000008.1"/>
</dbReference>